<evidence type="ECO:0000313" key="1">
    <source>
        <dbReference type="EMBL" id="AGT33659.1"/>
    </source>
</evidence>
<sequence length="54" mass="5886">MFDAKRTQPFCAAAELQGIKKMACQFRTFAFLVKGMENETAKGKGFSKGSPPSP</sequence>
<reference evidence="1 2" key="1">
    <citation type="journal article" date="2014" name="Genome Announc.">
        <title>Complete Genome Sequence of the Thermophilic Polychlorinated Biphenyl Degrader Geobacillus sp. Strain JF8 (NBRC 109937).</title>
        <authorList>
            <person name="Shintani M."/>
            <person name="Ohtsubo Y."/>
            <person name="Fukuda K."/>
            <person name="Hosoyama A."/>
            <person name="Ohji S."/>
            <person name="Yamazoe A."/>
            <person name="Fujita N."/>
            <person name="Nagata Y."/>
            <person name="Tsuda M."/>
            <person name="Hatta T."/>
            <person name="Kimbara K."/>
        </authorList>
    </citation>
    <scope>NUCLEOTIDE SEQUENCE [LARGE SCALE GENOMIC DNA]</scope>
    <source>
        <strain evidence="1 2">JF8</strain>
    </source>
</reference>
<gene>
    <name evidence="1" type="ORF">M493_17255</name>
</gene>
<organism evidence="1 2">
    <name type="scientific">Geobacillus genomosp. 3</name>
    <dbReference type="NCBI Taxonomy" id="1921421"/>
    <lineage>
        <taxon>Bacteria</taxon>
        <taxon>Bacillati</taxon>
        <taxon>Bacillota</taxon>
        <taxon>Bacilli</taxon>
        <taxon>Bacillales</taxon>
        <taxon>Anoxybacillaceae</taxon>
        <taxon>Geobacillus</taxon>
    </lineage>
</organism>
<name>S5Z3N2_GEOG3</name>
<dbReference type="AlphaFoldDB" id="S5Z3N2"/>
<protein>
    <submittedName>
        <fullName evidence="1">Uncharacterized protein</fullName>
    </submittedName>
</protein>
<accession>S5Z3N2</accession>
<dbReference type="Proteomes" id="UP000015500">
    <property type="component" value="Chromosome"/>
</dbReference>
<keyword evidence="2" id="KW-1185">Reference proteome</keyword>
<evidence type="ECO:0000313" key="2">
    <source>
        <dbReference type="Proteomes" id="UP000015500"/>
    </source>
</evidence>
<proteinExistence type="predicted"/>
<dbReference type="HOGENOM" id="CLU_3043811_0_0_9"/>
<dbReference type="EMBL" id="CP006254">
    <property type="protein sequence ID" value="AGT33659.1"/>
    <property type="molecule type" value="Genomic_DNA"/>
</dbReference>
<dbReference type="KEGG" id="gjf:M493_17255"/>